<feature type="domain" description="Peptidase M20 dimerisation" evidence="2">
    <location>
        <begin position="206"/>
        <end position="302"/>
    </location>
</feature>
<feature type="binding site" evidence="1">
    <location>
        <position position="116"/>
    </location>
    <ligand>
        <name>Mn(2+)</name>
        <dbReference type="ChEBI" id="CHEBI:29035"/>
        <label>2</label>
    </ligand>
</feature>
<reference evidence="3 4" key="1">
    <citation type="submission" date="2019-02" db="EMBL/GenBank/DDBJ databases">
        <authorList>
            <consortium name="Pathogen Informatics"/>
        </authorList>
    </citation>
    <scope>NUCLEOTIDE SEQUENCE [LARGE SCALE GENOMIC DNA]</scope>
    <source>
        <strain evidence="3 4">3012STDY7078520</strain>
    </source>
</reference>
<evidence type="ECO:0000256" key="1">
    <source>
        <dbReference type="PIRSR" id="PIRSR005962-1"/>
    </source>
</evidence>
<protein>
    <submittedName>
        <fullName evidence="3">Uncharacterized hydrolase YxeP</fullName>
        <ecNumber evidence="3">3.-.-.-</ecNumber>
    </submittedName>
</protein>
<dbReference type="NCBIfam" id="TIGR01891">
    <property type="entry name" value="amidohydrolases"/>
    <property type="match status" value="1"/>
</dbReference>
<feature type="binding site" evidence="1">
    <location>
        <position position="156"/>
    </location>
    <ligand>
        <name>Mn(2+)</name>
        <dbReference type="ChEBI" id="CHEBI:29035"/>
        <label>2</label>
    </ligand>
</feature>
<keyword evidence="1" id="KW-0464">Manganese</keyword>
<dbReference type="InterPro" id="IPR002933">
    <property type="entry name" value="Peptidase_M20"/>
</dbReference>
<feature type="binding site" evidence="1">
    <location>
        <position position="118"/>
    </location>
    <ligand>
        <name>Mn(2+)</name>
        <dbReference type="ChEBI" id="CHEBI:29035"/>
        <label>2</label>
    </ligand>
</feature>
<dbReference type="GO" id="GO:0016787">
    <property type="term" value="F:hydrolase activity"/>
    <property type="evidence" value="ECO:0007669"/>
    <property type="project" value="UniProtKB-KW"/>
</dbReference>
<dbReference type="Proteomes" id="UP000386281">
    <property type="component" value="Unassembled WGS sequence"/>
</dbReference>
<dbReference type="InterPro" id="IPR017439">
    <property type="entry name" value="Amidohydrolase"/>
</dbReference>
<name>A0A449D8K4_9MICO</name>
<feature type="binding site" evidence="1">
    <location>
        <position position="183"/>
    </location>
    <ligand>
        <name>Mn(2+)</name>
        <dbReference type="ChEBI" id="CHEBI:29035"/>
        <label>2</label>
    </ligand>
</feature>
<dbReference type="Gene3D" id="3.40.630.10">
    <property type="entry name" value="Zn peptidases"/>
    <property type="match status" value="1"/>
</dbReference>
<dbReference type="InterPro" id="IPR011650">
    <property type="entry name" value="Peptidase_M20_dimer"/>
</dbReference>
<dbReference type="AlphaFoldDB" id="A0A449D8K4"/>
<dbReference type="Gene3D" id="3.30.70.360">
    <property type="match status" value="1"/>
</dbReference>
<evidence type="ECO:0000313" key="4">
    <source>
        <dbReference type="Proteomes" id="UP000386281"/>
    </source>
</evidence>
<dbReference type="Pfam" id="PF01546">
    <property type="entry name" value="Peptidase_M20"/>
    <property type="match status" value="1"/>
</dbReference>
<comment type="cofactor">
    <cofactor evidence="1">
        <name>Mn(2+)</name>
        <dbReference type="ChEBI" id="CHEBI:29035"/>
    </cofactor>
    <text evidence="1">The Mn(2+) ion enhances activity.</text>
</comment>
<sequence length="412" mass="42521">MSMDIRQEQFSTERSAEIGAAWLAAVEADLDHALDLRRRIHSSPNLGGQEQATAEVIEAELSPFMSLDTIAGTGRIGRIGPADGPAVGIRAELDALPGEEATGADFASTNGAMHACGHDVHMATLVAVIRAIPELGERTGQALPTALAAVFQPREESYPSGALDIVSEKGLEKASIARMIGVHNHPGVPLGQVAIGEGYINAAADEVHITVHGRGGHGAYPHNASDPVAAVANVALSLPEIVRRTIGPMSAAVVSVGTMSVGDGAGNVLPRHGSIRATVRTTSAQERKDIQAAIGTMARRIAQAYGLEADVAIIDGEPVLINDSDLARRFATQAQGLGASVASPMRSLGADDFSFFSEAVPSAMSFVGTGQPQASLHNAGYLPPERSVLDVARAMIAGYLAGAESILGSGSE</sequence>
<dbReference type="SUPFAM" id="SSF53187">
    <property type="entry name" value="Zn-dependent exopeptidases"/>
    <property type="match status" value="1"/>
</dbReference>
<proteinExistence type="predicted"/>
<evidence type="ECO:0000313" key="3">
    <source>
        <dbReference type="EMBL" id="VEW13890.1"/>
    </source>
</evidence>
<keyword evidence="1" id="KW-0479">Metal-binding</keyword>
<dbReference type="SUPFAM" id="SSF55031">
    <property type="entry name" value="Bacterial exopeptidase dimerisation domain"/>
    <property type="match status" value="1"/>
</dbReference>
<dbReference type="GO" id="GO:0046872">
    <property type="term" value="F:metal ion binding"/>
    <property type="evidence" value="ECO:0007669"/>
    <property type="project" value="UniProtKB-KW"/>
</dbReference>
<gene>
    <name evidence="3" type="primary">yxeP_4</name>
    <name evidence="3" type="ORF">NCTC12391_02100</name>
</gene>
<dbReference type="InterPro" id="IPR036264">
    <property type="entry name" value="Bact_exopeptidase_dim_dom"/>
</dbReference>
<feature type="binding site" evidence="1">
    <location>
        <position position="377"/>
    </location>
    <ligand>
        <name>Mn(2+)</name>
        <dbReference type="ChEBI" id="CHEBI:29035"/>
        <label>2</label>
    </ligand>
</feature>
<evidence type="ECO:0000259" key="2">
    <source>
        <dbReference type="Pfam" id="PF07687"/>
    </source>
</evidence>
<dbReference type="Pfam" id="PF07687">
    <property type="entry name" value="M20_dimer"/>
    <property type="match status" value="1"/>
</dbReference>
<dbReference type="PANTHER" id="PTHR11014:SF63">
    <property type="entry name" value="METALLOPEPTIDASE, PUTATIVE (AFU_ORTHOLOGUE AFUA_6G09600)-RELATED"/>
    <property type="match status" value="1"/>
</dbReference>
<dbReference type="EC" id="3.-.-.-" evidence="3"/>
<dbReference type="EMBL" id="CAACXN010000015">
    <property type="protein sequence ID" value="VEW13890.1"/>
    <property type="molecule type" value="Genomic_DNA"/>
</dbReference>
<organism evidence="3 4">
    <name type="scientific">Brevibacterium casei</name>
    <dbReference type="NCBI Taxonomy" id="33889"/>
    <lineage>
        <taxon>Bacteria</taxon>
        <taxon>Bacillati</taxon>
        <taxon>Actinomycetota</taxon>
        <taxon>Actinomycetes</taxon>
        <taxon>Micrococcales</taxon>
        <taxon>Brevibacteriaceae</taxon>
        <taxon>Brevibacterium</taxon>
    </lineage>
</organism>
<keyword evidence="3" id="KW-0378">Hydrolase</keyword>
<accession>A0A449D8K4</accession>
<dbReference type="PIRSF" id="PIRSF005962">
    <property type="entry name" value="Pept_M20D_amidohydro"/>
    <property type="match status" value="1"/>
</dbReference>
<dbReference type="PANTHER" id="PTHR11014">
    <property type="entry name" value="PEPTIDASE M20 FAMILY MEMBER"/>
    <property type="match status" value="1"/>
</dbReference>